<protein>
    <submittedName>
        <fullName evidence="2">Uncharacterized protein</fullName>
    </submittedName>
</protein>
<name>A0A9I9DRS1_CUCME</name>
<proteinExistence type="predicted"/>
<evidence type="ECO:0000313" key="2">
    <source>
        <dbReference type="EnsemblPlants" id="MELO3C022603.2.1"/>
    </source>
</evidence>
<dbReference type="EnsemblPlants" id="MELO3C022603.2.1">
    <property type="protein sequence ID" value="MELO3C022603.2.1"/>
    <property type="gene ID" value="MELO3C022603.2"/>
</dbReference>
<dbReference type="Gramene" id="MELO3C022603.2.1">
    <property type="protein sequence ID" value="MELO3C022603.2.1"/>
    <property type="gene ID" value="MELO3C022603.2"/>
</dbReference>
<evidence type="ECO:0000256" key="1">
    <source>
        <dbReference type="SAM" id="MobiDB-lite"/>
    </source>
</evidence>
<dbReference type="AlphaFoldDB" id="A0A9I9DRS1"/>
<feature type="compositionally biased region" description="Basic and acidic residues" evidence="1">
    <location>
        <begin position="9"/>
        <end position="32"/>
    </location>
</feature>
<accession>A0A9I9DRS1</accession>
<organism evidence="2">
    <name type="scientific">Cucumis melo</name>
    <name type="common">Muskmelon</name>
    <dbReference type="NCBI Taxonomy" id="3656"/>
    <lineage>
        <taxon>Eukaryota</taxon>
        <taxon>Viridiplantae</taxon>
        <taxon>Streptophyta</taxon>
        <taxon>Embryophyta</taxon>
        <taxon>Tracheophyta</taxon>
        <taxon>Spermatophyta</taxon>
        <taxon>Magnoliopsida</taxon>
        <taxon>eudicotyledons</taxon>
        <taxon>Gunneridae</taxon>
        <taxon>Pentapetalae</taxon>
        <taxon>rosids</taxon>
        <taxon>fabids</taxon>
        <taxon>Cucurbitales</taxon>
        <taxon>Cucurbitaceae</taxon>
        <taxon>Benincaseae</taxon>
        <taxon>Cucumis</taxon>
    </lineage>
</organism>
<sequence length="76" mass="9338">MGLLLFKVKQQERKPPQYSKAREDQYENGRTKNGDWLRKEEETYHLLCGRIDRLKKIKEREEMKRRERWSFGGLKP</sequence>
<reference evidence="2" key="1">
    <citation type="submission" date="2023-03" db="UniProtKB">
        <authorList>
            <consortium name="EnsemblPlants"/>
        </authorList>
    </citation>
    <scope>IDENTIFICATION</scope>
</reference>
<feature type="region of interest" description="Disordered" evidence="1">
    <location>
        <begin position="1"/>
        <end position="32"/>
    </location>
</feature>